<evidence type="ECO:0000256" key="7">
    <source>
        <dbReference type="ARBA" id="ARBA00022729"/>
    </source>
</evidence>
<dbReference type="Gene3D" id="3.40.710.10">
    <property type="entry name" value="DD-peptidase/beta-lactamase superfamily"/>
    <property type="match status" value="1"/>
</dbReference>
<protein>
    <recommendedName>
        <fullName evidence="4">serine-type D-Ala-D-Ala carboxypeptidase</fullName>
        <ecNumber evidence="4">3.4.16.4</ecNumber>
    </recommendedName>
</protein>
<keyword evidence="8" id="KW-0378">Hydrolase</keyword>
<keyword evidence="11" id="KW-0961">Cell wall biogenesis/degradation</keyword>
<feature type="domain" description="Peptidase S11 D-Ala-D-Ala carboxypeptidase A C-terminal" evidence="17">
    <location>
        <begin position="338"/>
        <end position="384"/>
    </location>
</feature>
<keyword evidence="9" id="KW-0133">Cell shape</keyword>
<dbReference type="InterPro" id="IPR018044">
    <property type="entry name" value="Peptidase_S11"/>
</dbReference>
<name>A0A1M6HJK0_9FIRM</name>
<dbReference type="STRING" id="1121950.SAMN02745243_00041"/>
<dbReference type="InterPro" id="IPR015956">
    <property type="entry name" value="Peniciliin-bd_prot_C_sf"/>
</dbReference>
<evidence type="ECO:0000256" key="5">
    <source>
        <dbReference type="ARBA" id="ARBA00022645"/>
    </source>
</evidence>
<dbReference type="Pfam" id="PF00768">
    <property type="entry name" value="Peptidase_S11"/>
    <property type="match status" value="1"/>
</dbReference>
<dbReference type="SUPFAM" id="SSF56601">
    <property type="entry name" value="beta-lactamase/transpeptidase-like"/>
    <property type="match status" value="1"/>
</dbReference>
<dbReference type="GO" id="GO:0009252">
    <property type="term" value="P:peptidoglycan biosynthetic process"/>
    <property type="evidence" value="ECO:0007669"/>
    <property type="project" value="UniProtKB-UniPathway"/>
</dbReference>
<keyword evidence="19" id="KW-1185">Reference proteome</keyword>
<evidence type="ECO:0000256" key="8">
    <source>
        <dbReference type="ARBA" id="ARBA00022801"/>
    </source>
</evidence>
<feature type="domain" description="Peptidase S11 D-alanyl-D-alanine carboxypeptidase A N-terminal" evidence="16">
    <location>
        <begin position="30"/>
        <end position="260"/>
    </location>
</feature>
<reference evidence="18 19" key="1">
    <citation type="submission" date="2016-11" db="EMBL/GenBank/DDBJ databases">
        <authorList>
            <person name="Jaros S."/>
            <person name="Januszkiewicz K."/>
            <person name="Wedrychowicz H."/>
        </authorList>
    </citation>
    <scope>NUCLEOTIDE SEQUENCE [LARGE SCALE GENOMIC DNA]</scope>
    <source>
        <strain evidence="18 19">DSM 15480</strain>
    </source>
</reference>
<feature type="active site" description="Proton acceptor" evidence="13">
    <location>
        <position position="67"/>
    </location>
</feature>
<keyword evidence="10" id="KW-0573">Peptidoglycan synthesis</keyword>
<proteinExistence type="inferred from homology"/>
<dbReference type="InterPro" id="IPR012338">
    <property type="entry name" value="Beta-lactam/transpept-like"/>
</dbReference>
<dbReference type="InterPro" id="IPR001967">
    <property type="entry name" value="Peptidase_S11_N"/>
</dbReference>
<keyword evidence="5 18" id="KW-0121">Carboxypeptidase</keyword>
<evidence type="ECO:0000256" key="10">
    <source>
        <dbReference type="ARBA" id="ARBA00022984"/>
    </source>
</evidence>
<dbReference type="SUPFAM" id="SSF69189">
    <property type="entry name" value="Penicillin-binding protein associated domain"/>
    <property type="match status" value="1"/>
</dbReference>
<dbReference type="InterPro" id="IPR012907">
    <property type="entry name" value="Peptidase_S11_C"/>
</dbReference>
<sequence>MKKILMVFVLFLFNFNIVYMSTIQARASDAEELTLYAQSAVLMDADSGRVLYVKNGQEARPMASTTKIMTCILALEYGRLDSTVSVSAEAAAQPQVHLGMQQGESFRLRDLLYSLMLESHNDSAVAVAEHIGGSVSGFAEMMNQKARELGCEDTHFITPNGLDQTDEGGVHHTTARDLALIMRYCVYGSPKSREFVEITQTKNYVVNEIYGKRTCSCANHNAFLSMMEGAVSGKTGFTGDAGYCYVAALERGERRFIVALLACGWPNNKGYKWKDTRLLFTYGLDHYHYRKVTFSCELPAVNVVLGIPDNGYRGPSTASLTCDVGKKLSEKVLLRDDEQMQKAVILPKQITAPVKKDKIVGRVTYKIGDYTVADIPVRTTKTVGKWDFFWALNIVGQQFAQM</sequence>
<dbReference type="Proteomes" id="UP000184301">
    <property type="component" value="Unassembled WGS sequence"/>
</dbReference>
<comment type="catalytic activity">
    <reaction evidence="12">
        <text>Preferential cleavage: (Ac)2-L-Lys-D-Ala-|-D-Ala. Also transpeptidation of peptidyl-alanyl moieties that are N-acyl substituents of D-alanine.</text>
        <dbReference type="EC" id="3.4.16.4"/>
    </reaction>
</comment>
<evidence type="ECO:0000256" key="9">
    <source>
        <dbReference type="ARBA" id="ARBA00022960"/>
    </source>
</evidence>
<dbReference type="InterPro" id="IPR037167">
    <property type="entry name" value="Peptidase_S11_C_sf"/>
</dbReference>
<evidence type="ECO:0000259" key="16">
    <source>
        <dbReference type="Pfam" id="PF00768"/>
    </source>
</evidence>
<evidence type="ECO:0000256" key="3">
    <source>
        <dbReference type="ARBA" id="ARBA00007164"/>
    </source>
</evidence>
<dbReference type="PANTHER" id="PTHR21581">
    <property type="entry name" value="D-ALANYL-D-ALANINE CARBOXYPEPTIDASE"/>
    <property type="match status" value="1"/>
</dbReference>
<dbReference type="OrthoDB" id="9791132at2"/>
<evidence type="ECO:0000256" key="2">
    <source>
        <dbReference type="ARBA" id="ARBA00004752"/>
    </source>
</evidence>
<keyword evidence="6" id="KW-0645">Protease</keyword>
<evidence type="ECO:0000256" key="14">
    <source>
        <dbReference type="PIRSR" id="PIRSR618044-2"/>
    </source>
</evidence>
<accession>A0A1M6HJK0</accession>
<feature type="active site" evidence="13">
    <location>
        <position position="119"/>
    </location>
</feature>
<dbReference type="UniPathway" id="UPA00219"/>
<evidence type="ECO:0000256" key="12">
    <source>
        <dbReference type="ARBA" id="ARBA00034000"/>
    </source>
</evidence>
<comment type="function">
    <text evidence="1">Removes C-terminal D-alanyl residues from sugar-peptide cell wall precursors.</text>
</comment>
<dbReference type="AlphaFoldDB" id="A0A1M6HJK0"/>
<dbReference type="GO" id="GO:0006508">
    <property type="term" value="P:proteolysis"/>
    <property type="evidence" value="ECO:0007669"/>
    <property type="project" value="UniProtKB-KW"/>
</dbReference>
<evidence type="ECO:0000313" key="18">
    <source>
        <dbReference type="EMBL" id="SHJ22357.1"/>
    </source>
</evidence>
<dbReference type="PRINTS" id="PR00725">
    <property type="entry name" value="DADACBPTASE1"/>
</dbReference>
<keyword evidence="7" id="KW-0732">Signal</keyword>
<comment type="pathway">
    <text evidence="2">Cell wall biogenesis; peptidoglycan biosynthesis.</text>
</comment>
<evidence type="ECO:0000256" key="11">
    <source>
        <dbReference type="ARBA" id="ARBA00023316"/>
    </source>
</evidence>
<dbReference type="GO" id="GO:0008360">
    <property type="term" value="P:regulation of cell shape"/>
    <property type="evidence" value="ECO:0007669"/>
    <property type="project" value="UniProtKB-KW"/>
</dbReference>
<dbReference type="GO" id="GO:0009002">
    <property type="term" value="F:serine-type D-Ala-D-Ala carboxypeptidase activity"/>
    <property type="evidence" value="ECO:0007669"/>
    <property type="project" value="UniProtKB-EC"/>
</dbReference>
<dbReference type="Gene3D" id="2.60.410.10">
    <property type="entry name" value="D-Ala-D-Ala carboxypeptidase, C-terminal domain"/>
    <property type="match status" value="1"/>
</dbReference>
<feature type="active site" description="Acyl-ester intermediate" evidence="13">
    <location>
        <position position="64"/>
    </location>
</feature>
<evidence type="ECO:0000256" key="1">
    <source>
        <dbReference type="ARBA" id="ARBA00003217"/>
    </source>
</evidence>
<evidence type="ECO:0000256" key="6">
    <source>
        <dbReference type="ARBA" id="ARBA00022670"/>
    </source>
</evidence>
<dbReference type="Pfam" id="PF07943">
    <property type="entry name" value="PBP5_C"/>
    <property type="match status" value="1"/>
</dbReference>
<evidence type="ECO:0000256" key="15">
    <source>
        <dbReference type="RuleBase" id="RU004016"/>
    </source>
</evidence>
<comment type="similarity">
    <text evidence="3 15">Belongs to the peptidase S11 family.</text>
</comment>
<feature type="binding site" evidence="14">
    <location>
        <position position="234"/>
    </location>
    <ligand>
        <name>substrate</name>
    </ligand>
</feature>
<dbReference type="RefSeq" id="WP_073103539.1">
    <property type="nucleotide sequence ID" value="NZ_FQZY01000005.1"/>
</dbReference>
<evidence type="ECO:0000259" key="17">
    <source>
        <dbReference type="Pfam" id="PF07943"/>
    </source>
</evidence>
<organism evidence="18 19">
    <name type="scientific">Hespellia stercorisuis DSM 15480</name>
    <dbReference type="NCBI Taxonomy" id="1121950"/>
    <lineage>
        <taxon>Bacteria</taxon>
        <taxon>Bacillati</taxon>
        <taxon>Bacillota</taxon>
        <taxon>Clostridia</taxon>
        <taxon>Lachnospirales</taxon>
        <taxon>Lachnospiraceae</taxon>
        <taxon>Hespellia</taxon>
    </lineage>
</organism>
<gene>
    <name evidence="18" type="ORF">SAMN02745243_00041</name>
</gene>
<evidence type="ECO:0000256" key="4">
    <source>
        <dbReference type="ARBA" id="ARBA00012448"/>
    </source>
</evidence>
<dbReference type="EMBL" id="FQZY01000005">
    <property type="protein sequence ID" value="SHJ22357.1"/>
    <property type="molecule type" value="Genomic_DNA"/>
</dbReference>
<dbReference type="GO" id="GO:0071555">
    <property type="term" value="P:cell wall organization"/>
    <property type="evidence" value="ECO:0007669"/>
    <property type="project" value="UniProtKB-KW"/>
</dbReference>
<evidence type="ECO:0000256" key="13">
    <source>
        <dbReference type="PIRSR" id="PIRSR618044-1"/>
    </source>
</evidence>
<dbReference type="EC" id="3.4.16.4" evidence="4"/>
<dbReference type="PANTHER" id="PTHR21581:SF33">
    <property type="entry name" value="D-ALANYL-D-ALANINE CARBOXYPEPTIDASE DACB"/>
    <property type="match status" value="1"/>
</dbReference>
<evidence type="ECO:0000313" key="19">
    <source>
        <dbReference type="Proteomes" id="UP000184301"/>
    </source>
</evidence>